<keyword evidence="2" id="KW-1003">Cell membrane</keyword>
<evidence type="ECO:0000313" key="9">
    <source>
        <dbReference type="Proteomes" id="UP000317371"/>
    </source>
</evidence>
<dbReference type="GO" id="GO:0030420">
    <property type="term" value="P:establishment of competence for transformation"/>
    <property type="evidence" value="ECO:0007669"/>
    <property type="project" value="InterPro"/>
</dbReference>
<evidence type="ECO:0000313" key="8">
    <source>
        <dbReference type="EMBL" id="TQE94952.1"/>
    </source>
</evidence>
<keyword evidence="9" id="KW-1185">Reference proteome</keyword>
<evidence type="ECO:0000256" key="5">
    <source>
        <dbReference type="ARBA" id="ARBA00023136"/>
    </source>
</evidence>
<dbReference type="SMART" id="SM00849">
    <property type="entry name" value="Lactamase_B"/>
    <property type="match status" value="1"/>
</dbReference>
<dbReference type="InterPro" id="IPR036866">
    <property type="entry name" value="RibonucZ/Hydroxyglut_hydro"/>
</dbReference>
<keyword evidence="5 6" id="KW-0472">Membrane</keyword>
<dbReference type="Pfam" id="PF13567">
    <property type="entry name" value="DUF4131"/>
    <property type="match status" value="1"/>
</dbReference>
<feature type="transmembrane region" description="Helical" evidence="6">
    <location>
        <begin position="574"/>
        <end position="594"/>
    </location>
</feature>
<dbReference type="AlphaFoldDB" id="A0A540VE29"/>
<evidence type="ECO:0000256" key="1">
    <source>
        <dbReference type="ARBA" id="ARBA00004651"/>
    </source>
</evidence>
<feature type="transmembrane region" description="Helical" evidence="6">
    <location>
        <begin position="317"/>
        <end position="333"/>
    </location>
</feature>
<feature type="transmembrane region" description="Helical" evidence="6">
    <location>
        <begin position="290"/>
        <end position="310"/>
    </location>
</feature>
<evidence type="ECO:0000256" key="2">
    <source>
        <dbReference type="ARBA" id="ARBA00022475"/>
    </source>
</evidence>
<feature type="transmembrane region" description="Helical" evidence="6">
    <location>
        <begin position="9"/>
        <end position="27"/>
    </location>
</feature>
<accession>A0A540VE29</accession>
<feature type="transmembrane region" description="Helical" evidence="6">
    <location>
        <begin position="534"/>
        <end position="553"/>
    </location>
</feature>
<dbReference type="OrthoDB" id="9761531at2"/>
<dbReference type="Proteomes" id="UP000317371">
    <property type="component" value="Unassembled WGS sequence"/>
</dbReference>
<dbReference type="Pfam" id="PF00753">
    <property type="entry name" value="Lactamase_B"/>
    <property type="match status" value="1"/>
</dbReference>
<dbReference type="InterPro" id="IPR052159">
    <property type="entry name" value="Competence_DNA_uptake"/>
</dbReference>
<evidence type="ECO:0000256" key="6">
    <source>
        <dbReference type="SAM" id="Phobius"/>
    </source>
</evidence>
<evidence type="ECO:0000259" key="7">
    <source>
        <dbReference type="SMART" id="SM00849"/>
    </source>
</evidence>
<dbReference type="CDD" id="cd07731">
    <property type="entry name" value="ComA-like_MBL-fold"/>
    <property type="match status" value="1"/>
</dbReference>
<dbReference type="InterPro" id="IPR025405">
    <property type="entry name" value="DUF4131"/>
</dbReference>
<feature type="transmembrane region" description="Helical" evidence="6">
    <location>
        <begin position="362"/>
        <end position="381"/>
    </location>
</feature>
<feature type="transmembrane region" description="Helical" evidence="6">
    <location>
        <begin position="441"/>
        <end position="461"/>
    </location>
</feature>
<dbReference type="Pfam" id="PF03772">
    <property type="entry name" value="Competence"/>
    <property type="match status" value="1"/>
</dbReference>
<feature type="transmembrane region" description="Helical" evidence="6">
    <location>
        <begin position="85"/>
        <end position="103"/>
    </location>
</feature>
<dbReference type="InterPro" id="IPR035681">
    <property type="entry name" value="ComA-like_MBL"/>
</dbReference>
<feature type="transmembrane region" description="Helical" evidence="6">
    <location>
        <begin position="481"/>
        <end position="499"/>
    </location>
</feature>
<evidence type="ECO:0000256" key="4">
    <source>
        <dbReference type="ARBA" id="ARBA00022989"/>
    </source>
</evidence>
<protein>
    <submittedName>
        <fullName evidence="8">DNA internalization-related competence protein ComEC/Rec2</fullName>
    </submittedName>
</protein>
<organism evidence="8 9">
    <name type="scientific">Litorilinea aerophila</name>
    <dbReference type="NCBI Taxonomy" id="1204385"/>
    <lineage>
        <taxon>Bacteria</taxon>
        <taxon>Bacillati</taxon>
        <taxon>Chloroflexota</taxon>
        <taxon>Caldilineae</taxon>
        <taxon>Caldilineales</taxon>
        <taxon>Caldilineaceae</taxon>
        <taxon>Litorilinea</taxon>
    </lineage>
</organism>
<proteinExistence type="predicted"/>
<evidence type="ECO:0000256" key="3">
    <source>
        <dbReference type="ARBA" id="ARBA00022692"/>
    </source>
</evidence>
<sequence>MEVPRSMTLLYLALAYMAGIVLGRLAWEFGWPGCGRLPALWPLPLLLLPWTPLLNRLAWLRPPATGPIRWPASAGFEPPRRGPAVALWVALALCLVAGLLRYGSRPYTPCWTPQDLAYYNLPPNRAMDRSAPTVTLVGHVIGYPQVTDGRQEIRLAVHALIQQGREISVAGRVRFVTAAHPRYQYGQPLRVQGRLATPPDFEDFSYREYLARQGVHSLLYSPRVQSLPGPRQGQPWMRVLYAFRARGEALINRLLPEPYAALANGMLLGIEAGIPDELYDQFNLTGTSHVIVISGSNVALVAGLLMALGTRLLGRRGALVPTLAGIAGFALVVGGDAAVLRAALMGGLYVIAVTLGRRSTALVSLAAACWAMTLANPLALWDVGFQLSSAATAGLILFTPGITRLFSRLGPGFAGGPLAATAPPDWAARGKSLMRGLVEDGLLVTLAANITTLPLVVFYFGRLSLVSLVTNLLIAPAQPLIMLWGSAALLVGVLGLAWLAQALLWIPWLGLAWTVAMVRWTAAWPGASLSVAEYGPAALWATYAAIAAVRWGGRWRPLAGRVGAWLRAQGHRRLTQPATAGALAVVLVLTWWGALTQPDGRLHLYFLDVGQGDGILIQTPSGRQVLVDGGSSGQQLFSQLGAVMPFWDRELDLVVLTHPDSDHMDGQAELPLRFHVGQAMATEATRISPDAALWRANLAAQGVTLTTVHAGAWLDLGDGVALWVLWPPDPASGVDGLEESDNERSLVLKLVYGNFSALLTGDAGLPSEERLMAQGAPLAATVLKVGHHGSKSSTGPDFVAAVNPAVAVIQVGADNDYGHPAPDVLAHLQGRLVLRNDLHGTIHLATDGERLWIEPMPADAPEP</sequence>
<dbReference type="InterPro" id="IPR004477">
    <property type="entry name" value="ComEC_N"/>
</dbReference>
<dbReference type="InterPro" id="IPR001279">
    <property type="entry name" value="Metallo-B-lactamas"/>
</dbReference>
<dbReference type="NCBIfam" id="TIGR00360">
    <property type="entry name" value="ComEC_N-term"/>
    <property type="match status" value="1"/>
</dbReference>
<gene>
    <name evidence="8" type="ORF">FKZ61_14170</name>
</gene>
<dbReference type="InParanoid" id="A0A540VE29"/>
<feature type="transmembrane region" description="Helical" evidence="6">
    <location>
        <begin position="504"/>
        <end position="522"/>
    </location>
</feature>
<dbReference type="FunCoup" id="A0A540VE29">
    <property type="interactions" value="163"/>
</dbReference>
<reference evidence="8 9" key="1">
    <citation type="submission" date="2019-06" db="EMBL/GenBank/DDBJ databases">
        <title>Genome sequence of Litorilinea aerophila BAA-2444.</title>
        <authorList>
            <person name="Maclea K.S."/>
            <person name="Maurais E.G."/>
            <person name="Iannazzi L.C."/>
        </authorList>
    </citation>
    <scope>NUCLEOTIDE SEQUENCE [LARGE SCALE GENOMIC DNA]</scope>
    <source>
        <strain evidence="8 9">ATCC BAA-2444</strain>
    </source>
</reference>
<keyword evidence="4 6" id="KW-1133">Transmembrane helix</keyword>
<dbReference type="InterPro" id="IPR004797">
    <property type="entry name" value="Competence_ComEC/Rec2"/>
</dbReference>
<comment type="caution">
    <text evidence="8">The sequence shown here is derived from an EMBL/GenBank/DDBJ whole genome shotgun (WGS) entry which is preliminary data.</text>
</comment>
<dbReference type="SUPFAM" id="SSF56281">
    <property type="entry name" value="Metallo-hydrolase/oxidoreductase"/>
    <property type="match status" value="1"/>
</dbReference>
<dbReference type="PANTHER" id="PTHR30619:SF1">
    <property type="entry name" value="RECOMBINATION PROTEIN 2"/>
    <property type="match status" value="1"/>
</dbReference>
<name>A0A540VE29_9CHLR</name>
<dbReference type="GO" id="GO:0005886">
    <property type="term" value="C:plasma membrane"/>
    <property type="evidence" value="ECO:0007669"/>
    <property type="project" value="UniProtKB-SubCell"/>
</dbReference>
<dbReference type="NCBIfam" id="TIGR00361">
    <property type="entry name" value="ComEC_Rec2"/>
    <property type="match status" value="1"/>
</dbReference>
<feature type="domain" description="Metallo-beta-lactamase" evidence="7">
    <location>
        <begin position="611"/>
        <end position="813"/>
    </location>
</feature>
<dbReference type="Gene3D" id="3.60.15.10">
    <property type="entry name" value="Ribonuclease Z/Hydroxyacylglutathione hydrolase-like"/>
    <property type="match status" value="1"/>
</dbReference>
<keyword evidence="3 6" id="KW-0812">Transmembrane</keyword>
<dbReference type="PANTHER" id="PTHR30619">
    <property type="entry name" value="DNA INTERNALIZATION/COMPETENCE PROTEIN COMEC/REC2"/>
    <property type="match status" value="1"/>
</dbReference>
<feature type="transmembrane region" description="Helical" evidence="6">
    <location>
        <begin position="387"/>
        <end position="406"/>
    </location>
</feature>
<dbReference type="EMBL" id="VIGC01000018">
    <property type="protein sequence ID" value="TQE94952.1"/>
    <property type="molecule type" value="Genomic_DNA"/>
</dbReference>
<comment type="subcellular location">
    <subcellularLocation>
        <location evidence="1">Cell membrane</location>
        <topology evidence="1">Multi-pass membrane protein</topology>
    </subcellularLocation>
</comment>